<keyword evidence="2" id="KW-0472">Membrane</keyword>
<feature type="transmembrane region" description="Helical" evidence="2">
    <location>
        <begin position="6"/>
        <end position="26"/>
    </location>
</feature>
<dbReference type="EMBL" id="QQXL01000001">
    <property type="protein sequence ID" value="RKW71797.1"/>
    <property type="molecule type" value="Genomic_DNA"/>
</dbReference>
<evidence type="ECO:0000256" key="1">
    <source>
        <dbReference type="SAM" id="Coils"/>
    </source>
</evidence>
<organism evidence="3 4">
    <name type="scientific">Galactobacter caseinivorans</name>
    <dbReference type="NCBI Taxonomy" id="2676123"/>
    <lineage>
        <taxon>Bacteria</taxon>
        <taxon>Bacillati</taxon>
        <taxon>Actinomycetota</taxon>
        <taxon>Actinomycetes</taxon>
        <taxon>Micrococcales</taxon>
        <taxon>Micrococcaceae</taxon>
        <taxon>Galactobacter</taxon>
    </lineage>
</organism>
<dbReference type="RefSeq" id="WP_121484060.1">
    <property type="nucleotide sequence ID" value="NZ_QQXL01000001.1"/>
</dbReference>
<evidence type="ECO:0000313" key="4">
    <source>
        <dbReference type="Proteomes" id="UP000273119"/>
    </source>
</evidence>
<evidence type="ECO:0000256" key="2">
    <source>
        <dbReference type="SAM" id="Phobius"/>
    </source>
</evidence>
<name>A0A496PMP9_9MICC</name>
<gene>
    <name evidence="3" type="ORF">DWQ67_02915</name>
</gene>
<comment type="caution">
    <text evidence="3">The sequence shown here is derived from an EMBL/GenBank/DDBJ whole genome shotgun (WGS) entry which is preliminary data.</text>
</comment>
<reference evidence="3 4" key="1">
    <citation type="submission" date="2018-07" db="EMBL/GenBank/DDBJ databases">
        <title>Arthrobacter sp. nov., isolated from raw cow's milk with high bacterial count.</title>
        <authorList>
            <person name="Hahne J."/>
            <person name="Isele D."/>
            <person name="Lipski A."/>
        </authorList>
    </citation>
    <scope>NUCLEOTIDE SEQUENCE [LARGE SCALE GENOMIC DNA]</scope>
    <source>
        <strain evidence="3 4">JZ R-183</strain>
    </source>
</reference>
<keyword evidence="2" id="KW-1133">Transmembrane helix</keyword>
<proteinExistence type="predicted"/>
<accession>A0A496PMP9</accession>
<keyword evidence="2" id="KW-0812">Transmembrane</keyword>
<feature type="coiled-coil region" evidence="1">
    <location>
        <begin position="43"/>
        <end position="84"/>
    </location>
</feature>
<dbReference type="Proteomes" id="UP000273119">
    <property type="component" value="Unassembled WGS sequence"/>
</dbReference>
<protein>
    <submittedName>
        <fullName evidence="3">Uncharacterized protein</fullName>
    </submittedName>
</protein>
<dbReference type="AlphaFoldDB" id="A0A496PMP9"/>
<keyword evidence="1" id="KW-0175">Coiled coil</keyword>
<evidence type="ECO:0000313" key="3">
    <source>
        <dbReference type="EMBL" id="RKW71797.1"/>
    </source>
</evidence>
<sequence length="143" mass="15750">MTPDSLPVILTTAGVIAAALLSWMGARFKTKADKDTTSTKTLLDGLLTRLQTVEEKVTSLEAKLKRANTERDEAVRQAREADDTLRDRQELIDDLYQYSAGLIVWGSPTAPAPPPVATWRIRAHAELSDHAATLRLQQDRGTP</sequence>
<keyword evidence="4" id="KW-1185">Reference proteome</keyword>